<evidence type="ECO:0000313" key="3">
    <source>
        <dbReference type="Proteomes" id="UP000603602"/>
    </source>
</evidence>
<dbReference type="Proteomes" id="UP000603602">
    <property type="component" value="Unassembled WGS sequence"/>
</dbReference>
<feature type="chain" id="PRO_5046227677" evidence="1">
    <location>
        <begin position="27"/>
        <end position="126"/>
    </location>
</feature>
<proteinExistence type="predicted"/>
<protein>
    <submittedName>
        <fullName evidence="2">Uncharacterized protein</fullName>
    </submittedName>
</protein>
<name>A0ABR9B9N9_9RHOO</name>
<keyword evidence="3" id="KW-1185">Reference proteome</keyword>
<gene>
    <name evidence="2" type="ORF">IFO67_07445</name>
</gene>
<sequence>MKGIIPMLTLAVAISGLVVHSVPAWAETDEFVQADKVVGSTTGVFAAQAAIDDARLDGLRGGADSTLSKIIASGTVSEVSASDLVTGHNIVSDGSFGNTAGMPMLIQNTGNGVLIQNAVILNVELN</sequence>
<comment type="caution">
    <text evidence="2">The sequence shown here is derived from an EMBL/GenBank/DDBJ whole genome shotgun (WGS) entry which is preliminary data.</text>
</comment>
<evidence type="ECO:0000256" key="1">
    <source>
        <dbReference type="SAM" id="SignalP"/>
    </source>
</evidence>
<dbReference type="EMBL" id="JACYTO010000001">
    <property type="protein sequence ID" value="MBD8502718.1"/>
    <property type="molecule type" value="Genomic_DNA"/>
</dbReference>
<accession>A0ABR9B9N9</accession>
<evidence type="ECO:0000313" key="2">
    <source>
        <dbReference type="EMBL" id="MBD8502718.1"/>
    </source>
</evidence>
<keyword evidence="1" id="KW-0732">Signal</keyword>
<reference evidence="3" key="1">
    <citation type="submission" date="2023-07" db="EMBL/GenBank/DDBJ databases">
        <title>Thauera sp. CAU 1555 isolated from sand of Yaerae Beach.</title>
        <authorList>
            <person name="Kim W."/>
        </authorList>
    </citation>
    <scope>NUCLEOTIDE SEQUENCE [LARGE SCALE GENOMIC DNA]</scope>
    <source>
        <strain evidence="3">CAU 1555</strain>
    </source>
</reference>
<feature type="signal peptide" evidence="1">
    <location>
        <begin position="1"/>
        <end position="26"/>
    </location>
</feature>
<organism evidence="2 3">
    <name type="scientific">Thauera sedimentorum</name>
    <dbReference type="NCBI Taxonomy" id="2767595"/>
    <lineage>
        <taxon>Bacteria</taxon>
        <taxon>Pseudomonadati</taxon>
        <taxon>Pseudomonadota</taxon>
        <taxon>Betaproteobacteria</taxon>
        <taxon>Rhodocyclales</taxon>
        <taxon>Zoogloeaceae</taxon>
        <taxon>Thauera</taxon>
    </lineage>
</organism>